<proteinExistence type="predicted"/>
<keyword evidence="2" id="KW-1185">Reference proteome</keyword>
<sequence>MASGIGKGYKGYFYINNMLCLTSTDLSQVSRPSGKKKDFLFEGKNFIMVEDYSVYLLAKENNEVKILKAYNLPCN</sequence>
<dbReference type="AlphaFoldDB" id="A0A1I2ZJJ0"/>
<accession>A0A1I2ZJJ0</accession>
<reference evidence="2" key="1">
    <citation type="submission" date="2016-10" db="EMBL/GenBank/DDBJ databases">
        <authorList>
            <person name="Varghese N."/>
            <person name="Submissions S."/>
        </authorList>
    </citation>
    <scope>NUCLEOTIDE SEQUENCE [LARGE SCALE GENOMIC DNA]</scope>
    <source>
        <strain evidence="2">LP51</strain>
    </source>
</reference>
<organism evidence="1 2">
    <name type="scientific">Pontibacter chinhatensis</name>
    <dbReference type="NCBI Taxonomy" id="1436961"/>
    <lineage>
        <taxon>Bacteria</taxon>
        <taxon>Pseudomonadati</taxon>
        <taxon>Bacteroidota</taxon>
        <taxon>Cytophagia</taxon>
        <taxon>Cytophagales</taxon>
        <taxon>Hymenobacteraceae</taxon>
        <taxon>Pontibacter</taxon>
    </lineage>
</organism>
<evidence type="ECO:0000313" key="2">
    <source>
        <dbReference type="Proteomes" id="UP000198724"/>
    </source>
</evidence>
<dbReference type="Proteomes" id="UP000198724">
    <property type="component" value="Unassembled WGS sequence"/>
</dbReference>
<dbReference type="EMBL" id="FOOT01000015">
    <property type="protein sequence ID" value="SFH37993.1"/>
    <property type="molecule type" value="Genomic_DNA"/>
</dbReference>
<gene>
    <name evidence="1" type="ORF">SAMN05421739_1151</name>
</gene>
<protein>
    <submittedName>
        <fullName evidence="1">Uncharacterized protein</fullName>
    </submittedName>
</protein>
<name>A0A1I2ZJJ0_9BACT</name>
<evidence type="ECO:0000313" key="1">
    <source>
        <dbReference type="EMBL" id="SFH37993.1"/>
    </source>
</evidence>